<organism evidence="9 10">
    <name type="scientific">Heliocybe sulcata</name>
    <dbReference type="NCBI Taxonomy" id="5364"/>
    <lineage>
        <taxon>Eukaryota</taxon>
        <taxon>Fungi</taxon>
        <taxon>Dikarya</taxon>
        <taxon>Basidiomycota</taxon>
        <taxon>Agaricomycotina</taxon>
        <taxon>Agaricomycetes</taxon>
        <taxon>Gloeophyllales</taxon>
        <taxon>Gloeophyllaceae</taxon>
        <taxon>Heliocybe</taxon>
    </lineage>
</organism>
<evidence type="ECO:0000256" key="1">
    <source>
        <dbReference type="ARBA" id="ARBA00001947"/>
    </source>
</evidence>
<evidence type="ECO:0000256" key="5">
    <source>
        <dbReference type="ARBA" id="ARBA00023002"/>
    </source>
</evidence>
<protein>
    <submittedName>
        <fullName evidence="9">Alcohol dehydrogenase GroES domain protein</fullName>
    </submittedName>
</protein>
<evidence type="ECO:0000256" key="6">
    <source>
        <dbReference type="RuleBase" id="RU361277"/>
    </source>
</evidence>
<keyword evidence="3 6" id="KW-0479">Metal-binding</keyword>
<evidence type="ECO:0000256" key="3">
    <source>
        <dbReference type="ARBA" id="ARBA00022723"/>
    </source>
</evidence>
<feature type="domain" description="Alcohol dehydrogenase-like N-terminal" evidence="8">
    <location>
        <begin position="55"/>
        <end position="144"/>
    </location>
</feature>
<dbReference type="Proteomes" id="UP000305948">
    <property type="component" value="Unassembled WGS sequence"/>
</dbReference>
<dbReference type="EMBL" id="ML213508">
    <property type="protein sequence ID" value="TFK52709.1"/>
    <property type="molecule type" value="Genomic_DNA"/>
</dbReference>
<keyword evidence="5" id="KW-0560">Oxidoreductase</keyword>
<dbReference type="PANTHER" id="PTHR42813">
    <property type="entry name" value="ZINC-TYPE ALCOHOL DEHYDROGENASE-LIKE"/>
    <property type="match status" value="1"/>
</dbReference>
<dbReference type="AlphaFoldDB" id="A0A5C3N4J6"/>
<comment type="cofactor">
    <cofactor evidence="1 6">
        <name>Zn(2+)</name>
        <dbReference type="ChEBI" id="CHEBI:29105"/>
    </cofactor>
</comment>
<evidence type="ECO:0000256" key="2">
    <source>
        <dbReference type="ARBA" id="ARBA00008072"/>
    </source>
</evidence>
<dbReference type="GO" id="GO:0016491">
    <property type="term" value="F:oxidoreductase activity"/>
    <property type="evidence" value="ECO:0007669"/>
    <property type="project" value="UniProtKB-KW"/>
</dbReference>
<keyword evidence="10" id="KW-1185">Reference proteome</keyword>
<dbReference type="STRING" id="5364.A0A5C3N4J6"/>
<dbReference type="InterPro" id="IPR013154">
    <property type="entry name" value="ADH-like_N"/>
</dbReference>
<evidence type="ECO:0000313" key="9">
    <source>
        <dbReference type="EMBL" id="TFK52709.1"/>
    </source>
</evidence>
<comment type="similarity">
    <text evidence="2 6">Belongs to the zinc-containing alcohol dehydrogenase family.</text>
</comment>
<dbReference type="SUPFAM" id="SSF51735">
    <property type="entry name" value="NAD(P)-binding Rossmann-fold domains"/>
    <property type="match status" value="1"/>
</dbReference>
<evidence type="ECO:0000259" key="8">
    <source>
        <dbReference type="Pfam" id="PF08240"/>
    </source>
</evidence>
<accession>A0A5C3N4J6</accession>
<gene>
    <name evidence="9" type="ORF">OE88DRAFT_1733713</name>
</gene>
<reference evidence="9 10" key="1">
    <citation type="journal article" date="2019" name="Nat. Ecol. Evol.">
        <title>Megaphylogeny resolves global patterns of mushroom evolution.</title>
        <authorList>
            <person name="Varga T."/>
            <person name="Krizsan K."/>
            <person name="Foldi C."/>
            <person name="Dima B."/>
            <person name="Sanchez-Garcia M."/>
            <person name="Sanchez-Ramirez S."/>
            <person name="Szollosi G.J."/>
            <person name="Szarkandi J.G."/>
            <person name="Papp V."/>
            <person name="Albert L."/>
            <person name="Andreopoulos W."/>
            <person name="Angelini C."/>
            <person name="Antonin V."/>
            <person name="Barry K.W."/>
            <person name="Bougher N.L."/>
            <person name="Buchanan P."/>
            <person name="Buyck B."/>
            <person name="Bense V."/>
            <person name="Catcheside P."/>
            <person name="Chovatia M."/>
            <person name="Cooper J."/>
            <person name="Damon W."/>
            <person name="Desjardin D."/>
            <person name="Finy P."/>
            <person name="Geml J."/>
            <person name="Haridas S."/>
            <person name="Hughes K."/>
            <person name="Justo A."/>
            <person name="Karasinski D."/>
            <person name="Kautmanova I."/>
            <person name="Kiss B."/>
            <person name="Kocsube S."/>
            <person name="Kotiranta H."/>
            <person name="LaButti K.M."/>
            <person name="Lechner B.E."/>
            <person name="Liimatainen K."/>
            <person name="Lipzen A."/>
            <person name="Lukacs Z."/>
            <person name="Mihaltcheva S."/>
            <person name="Morgado L.N."/>
            <person name="Niskanen T."/>
            <person name="Noordeloos M.E."/>
            <person name="Ohm R.A."/>
            <person name="Ortiz-Santana B."/>
            <person name="Ovrebo C."/>
            <person name="Racz N."/>
            <person name="Riley R."/>
            <person name="Savchenko A."/>
            <person name="Shiryaev A."/>
            <person name="Soop K."/>
            <person name="Spirin V."/>
            <person name="Szebenyi C."/>
            <person name="Tomsovsky M."/>
            <person name="Tulloss R.E."/>
            <person name="Uehling J."/>
            <person name="Grigoriev I.V."/>
            <person name="Vagvolgyi C."/>
            <person name="Papp T."/>
            <person name="Martin F.M."/>
            <person name="Miettinen O."/>
            <person name="Hibbett D.S."/>
            <person name="Nagy L.G."/>
        </authorList>
    </citation>
    <scope>NUCLEOTIDE SEQUENCE [LARGE SCALE GENOMIC DNA]</scope>
    <source>
        <strain evidence="9 10">OMC1185</strain>
    </source>
</reference>
<dbReference type="InterPro" id="IPR036291">
    <property type="entry name" value="NAD(P)-bd_dom_sf"/>
</dbReference>
<dbReference type="PROSITE" id="PS00059">
    <property type="entry name" value="ADH_ZINC"/>
    <property type="match status" value="1"/>
</dbReference>
<dbReference type="InterPro" id="IPR011032">
    <property type="entry name" value="GroES-like_sf"/>
</dbReference>
<dbReference type="OrthoDB" id="256333at2759"/>
<dbReference type="SUPFAM" id="SSF50129">
    <property type="entry name" value="GroES-like"/>
    <property type="match status" value="1"/>
</dbReference>
<feature type="domain" description="Alcohol dehydrogenase-like C-terminal" evidence="7">
    <location>
        <begin position="193"/>
        <end position="319"/>
    </location>
</feature>
<keyword evidence="4 6" id="KW-0862">Zinc</keyword>
<dbReference type="InterPro" id="IPR013149">
    <property type="entry name" value="ADH-like_C"/>
</dbReference>
<evidence type="ECO:0000313" key="10">
    <source>
        <dbReference type="Proteomes" id="UP000305948"/>
    </source>
</evidence>
<name>A0A5C3N4J6_9AGAM</name>
<dbReference type="InterPro" id="IPR002328">
    <property type="entry name" value="ADH_Zn_CS"/>
</dbReference>
<proteinExistence type="inferred from homology"/>
<dbReference type="Gene3D" id="3.40.50.720">
    <property type="entry name" value="NAD(P)-binding Rossmann-like Domain"/>
    <property type="match status" value="1"/>
</dbReference>
<dbReference type="Pfam" id="PF00107">
    <property type="entry name" value="ADH_zinc_N"/>
    <property type="match status" value="1"/>
</dbReference>
<evidence type="ECO:0000256" key="4">
    <source>
        <dbReference type="ARBA" id="ARBA00022833"/>
    </source>
</evidence>
<dbReference type="Pfam" id="PF08240">
    <property type="entry name" value="ADH_N"/>
    <property type="match status" value="1"/>
</dbReference>
<dbReference type="PANTHER" id="PTHR42813:SF4">
    <property type="entry name" value="NADP-DEPENDENT ISOPROPANOL DEHYDROGENASE"/>
    <property type="match status" value="1"/>
</dbReference>
<sequence>MKGLAFLGKGQYGVVERERPKIELPSDAIVKMTKTTICGTHLPTPDGLDTDQSLGTDLHIIHGQITTVAEGRILGHEGVGVITEVGSAVKAFKPGDKVIVTGIIPCGTCHFCKRGTYGHCTTGGWVIGNSVDGTHGEYVRVPYADTGLNRVSEKVDDVGSVMIADVLPTALECGVLSGKVQPGSTVAIVGAGPVGLGVVLTAHLYSPMRIIVIDMDENRLRLATQMGATHVVVSGPETVKAVMDITGGAGVDTVVEAVGLPAAFDMCQKIVGVGGTIANIGIHGSTIDLDMGRLWNKNITITTRLVDTVTIPQLIKLVEAGKIDARPLVTHTYKFADIVRAYSEFDAAAKNKVLKSIIEFD</sequence>
<dbReference type="GO" id="GO:0008270">
    <property type="term" value="F:zinc ion binding"/>
    <property type="evidence" value="ECO:0007669"/>
    <property type="project" value="InterPro"/>
</dbReference>
<dbReference type="Gene3D" id="3.90.180.10">
    <property type="entry name" value="Medium-chain alcohol dehydrogenases, catalytic domain"/>
    <property type="match status" value="2"/>
</dbReference>
<evidence type="ECO:0000259" key="7">
    <source>
        <dbReference type="Pfam" id="PF00107"/>
    </source>
</evidence>